<keyword evidence="2" id="KW-1185">Reference proteome</keyword>
<protein>
    <submittedName>
        <fullName evidence="1">Uncharacterized protein</fullName>
    </submittedName>
</protein>
<evidence type="ECO:0000313" key="1">
    <source>
        <dbReference type="EMBL" id="BCZ45229.1"/>
    </source>
</evidence>
<reference evidence="2" key="1">
    <citation type="submission" date="2021-07" db="EMBL/GenBank/DDBJ databases">
        <title>Complete genome sequencing of a Clostridium isolate.</title>
        <authorList>
            <person name="Ueki A."/>
            <person name="Tonouchi A."/>
        </authorList>
    </citation>
    <scope>NUCLEOTIDE SEQUENCE [LARGE SCALE GENOMIC DNA]</scope>
    <source>
        <strain evidence="2">C5S11</strain>
    </source>
</reference>
<sequence>MAGCTHFCMLLRQAQDKQKWNNLPLRNIDSSFSMPIPYYDPCGYKYISNF</sequence>
<name>A0ABN6IT81_9CLOT</name>
<accession>A0ABN6IT81</accession>
<dbReference type="Proteomes" id="UP000824633">
    <property type="component" value="Chromosome"/>
</dbReference>
<proteinExistence type="predicted"/>
<gene>
    <name evidence="1" type="ORF">psyc5s11_12960</name>
</gene>
<dbReference type="EMBL" id="AP024849">
    <property type="protein sequence ID" value="BCZ45229.1"/>
    <property type="molecule type" value="Genomic_DNA"/>
</dbReference>
<evidence type="ECO:0000313" key="2">
    <source>
        <dbReference type="Proteomes" id="UP000824633"/>
    </source>
</evidence>
<organism evidence="1 2">
    <name type="scientific">Clostridium gelidum</name>
    <dbReference type="NCBI Taxonomy" id="704125"/>
    <lineage>
        <taxon>Bacteria</taxon>
        <taxon>Bacillati</taxon>
        <taxon>Bacillota</taxon>
        <taxon>Clostridia</taxon>
        <taxon>Eubacteriales</taxon>
        <taxon>Clostridiaceae</taxon>
        <taxon>Clostridium</taxon>
    </lineage>
</organism>